<dbReference type="EMBL" id="JASDAP010000005">
    <property type="protein sequence ID" value="KAK1902952.1"/>
    <property type="molecule type" value="Genomic_DNA"/>
</dbReference>
<evidence type="ECO:0000256" key="9">
    <source>
        <dbReference type="ARBA" id="ARBA00023157"/>
    </source>
</evidence>
<dbReference type="GO" id="GO:0031012">
    <property type="term" value="C:extracellular matrix"/>
    <property type="evidence" value="ECO:0007669"/>
    <property type="project" value="TreeGrafter"/>
</dbReference>
<dbReference type="GO" id="GO:0030198">
    <property type="term" value="P:extracellular matrix organization"/>
    <property type="evidence" value="ECO:0007669"/>
    <property type="project" value="TreeGrafter"/>
</dbReference>
<dbReference type="SMART" id="SM00210">
    <property type="entry name" value="TSPN"/>
    <property type="match status" value="1"/>
</dbReference>
<organism evidence="16 17">
    <name type="scientific">Dissostichus eleginoides</name>
    <name type="common">Patagonian toothfish</name>
    <name type="synonym">Dissostichus amissus</name>
    <dbReference type="NCBI Taxonomy" id="100907"/>
    <lineage>
        <taxon>Eukaryota</taxon>
        <taxon>Metazoa</taxon>
        <taxon>Chordata</taxon>
        <taxon>Craniata</taxon>
        <taxon>Vertebrata</taxon>
        <taxon>Euteleostomi</taxon>
        <taxon>Actinopterygii</taxon>
        <taxon>Neopterygii</taxon>
        <taxon>Teleostei</taxon>
        <taxon>Neoteleostei</taxon>
        <taxon>Acanthomorphata</taxon>
        <taxon>Eupercaria</taxon>
        <taxon>Perciformes</taxon>
        <taxon>Notothenioidei</taxon>
        <taxon>Nototheniidae</taxon>
        <taxon>Dissostichus</taxon>
    </lineage>
</organism>
<feature type="compositionally biased region" description="Gly residues" evidence="13">
    <location>
        <begin position="971"/>
        <end position="981"/>
    </location>
</feature>
<dbReference type="InterPro" id="IPR016186">
    <property type="entry name" value="C-type_lectin-like/link_sf"/>
</dbReference>
<keyword evidence="2" id="KW-0964">Secreted</keyword>
<evidence type="ECO:0000256" key="2">
    <source>
        <dbReference type="ARBA" id="ARBA00022525"/>
    </source>
</evidence>
<dbReference type="Proteomes" id="UP001228049">
    <property type="component" value="Unassembled WGS sequence"/>
</dbReference>
<reference evidence="16" key="1">
    <citation type="submission" date="2023-04" db="EMBL/GenBank/DDBJ databases">
        <title>Chromosome-level genome of Chaenocephalus aceratus.</title>
        <authorList>
            <person name="Park H."/>
        </authorList>
    </citation>
    <scope>NUCLEOTIDE SEQUENCE</scope>
    <source>
        <strain evidence="16">DE</strain>
        <tissue evidence="16">Muscle</tissue>
    </source>
</reference>
<feature type="region of interest" description="Disordered" evidence="13">
    <location>
        <begin position="1070"/>
        <end position="1160"/>
    </location>
</feature>
<feature type="compositionally biased region" description="Low complexity" evidence="13">
    <location>
        <begin position="94"/>
        <end position="108"/>
    </location>
</feature>
<proteinExistence type="inferred from homology"/>
<evidence type="ECO:0000256" key="7">
    <source>
        <dbReference type="ARBA" id="ARBA00022974"/>
    </source>
</evidence>
<protein>
    <submittedName>
        <fullName evidence="16">Collagen alpha-1(XVIII) chain</fullName>
    </submittedName>
</protein>
<dbReference type="SUPFAM" id="SSF56436">
    <property type="entry name" value="C-type lectin-like"/>
    <property type="match status" value="1"/>
</dbReference>
<feature type="compositionally biased region" description="Pro residues" evidence="13">
    <location>
        <begin position="1143"/>
        <end position="1153"/>
    </location>
</feature>
<dbReference type="Gene3D" id="3.40.1620.70">
    <property type="match status" value="1"/>
</dbReference>
<dbReference type="PANTHER" id="PTHR24023">
    <property type="entry name" value="COLLAGEN ALPHA"/>
    <property type="match status" value="1"/>
</dbReference>
<dbReference type="InterPro" id="IPR010515">
    <property type="entry name" value="Collagenase_NC10/endostatin"/>
</dbReference>
<evidence type="ECO:0000256" key="3">
    <source>
        <dbReference type="ARBA" id="ARBA00022530"/>
    </source>
</evidence>
<dbReference type="InterPro" id="IPR045463">
    <property type="entry name" value="XV/XVIII_trimerization_dom"/>
</dbReference>
<keyword evidence="17" id="KW-1185">Reference proteome</keyword>
<evidence type="ECO:0000256" key="10">
    <source>
        <dbReference type="ARBA" id="ARBA00023180"/>
    </source>
</evidence>
<feature type="region of interest" description="Disordered" evidence="13">
    <location>
        <begin position="873"/>
        <end position="905"/>
    </location>
</feature>
<feature type="region of interest" description="Disordered" evidence="13">
    <location>
        <begin position="726"/>
        <end position="750"/>
    </location>
</feature>
<dbReference type="InterPro" id="IPR016187">
    <property type="entry name" value="CTDL_fold"/>
</dbReference>
<feature type="compositionally biased region" description="Low complexity" evidence="13">
    <location>
        <begin position="388"/>
        <end position="399"/>
    </location>
</feature>
<feature type="compositionally biased region" description="Pro residues" evidence="13">
    <location>
        <begin position="1119"/>
        <end position="1131"/>
    </location>
</feature>
<keyword evidence="8 16" id="KW-0176">Collagen</keyword>
<dbReference type="Gene3D" id="2.60.120.200">
    <property type="match status" value="1"/>
</dbReference>
<feature type="compositionally biased region" description="Pro residues" evidence="13">
    <location>
        <begin position="986"/>
        <end position="998"/>
    </location>
</feature>
<keyword evidence="7" id="KW-0654">Proteoglycan</keyword>
<keyword evidence="6" id="KW-0130">Cell adhesion</keyword>
<feature type="compositionally biased region" description="Basic and acidic residues" evidence="13">
    <location>
        <begin position="485"/>
        <end position="497"/>
    </location>
</feature>
<dbReference type="FunFam" id="3.10.100.10:FF:000008">
    <property type="entry name" value="collagen alpha-1(XVIII) chain isoform X1"/>
    <property type="match status" value="1"/>
</dbReference>
<dbReference type="FunFam" id="3.40.1620.70:FF:000003">
    <property type="entry name" value="Collagen type XVIII alpha 1"/>
    <property type="match status" value="1"/>
</dbReference>
<keyword evidence="10" id="KW-0325">Glycoprotein</keyword>
<evidence type="ECO:0000313" key="17">
    <source>
        <dbReference type="Proteomes" id="UP001228049"/>
    </source>
</evidence>
<dbReference type="InterPro" id="IPR013320">
    <property type="entry name" value="ConA-like_dom_sf"/>
</dbReference>
<keyword evidence="4 14" id="KW-0732">Signal</keyword>
<dbReference type="GO" id="GO:0007155">
    <property type="term" value="P:cell adhesion"/>
    <property type="evidence" value="ECO:0007669"/>
    <property type="project" value="UniProtKB-KW"/>
</dbReference>
<keyword evidence="11" id="KW-0379">Hydroxylation</keyword>
<dbReference type="FunFam" id="2.60.120.200:FF:000039">
    <property type="entry name" value="Collagen XV alpha 1 chain"/>
    <property type="match status" value="1"/>
</dbReference>
<evidence type="ECO:0000256" key="13">
    <source>
        <dbReference type="SAM" id="MobiDB-lite"/>
    </source>
</evidence>
<comment type="caution">
    <text evidence="16">The sequence shown here is derived from an EMBL/GenBank/DDBJ whole genome shotgun (WGS) entry which is preliminary data.</text>
</comment>
<feature type="region of interest" description="Disordered" evidence="13">
    <location>
        <begin position="309"/>
        <end position="553"/>
    </location>
</feature>
<accession>A0AAD9CIR4</accession>
<dbReference type="PANTHER" id="PTHR24023:SF1112">
    <property type="entry name" value="COL_CUTICLE_N DOMAIN-CONTAINING PROTEIN-RELATED"/>
    <property type="match status" value="1"/>
</dbReference>
<feature type="region of interest" description="Disordered" evidence="13">
    <location>
        <begin position="920"/>
        <end position="1034"/>
    </location>
</feature>
<dbReference type="GO" id="GO:0005581">
    <property type="term" value="C:collagen trimer"/>
    <property type="evidence" value="ECO:0007669"/>
    <property type="project" value="UniProtKB-KW"/>
</dbReference>
<dbReference type="GO" id="GO:0005615">
    <property type="term" value="C:extracellular space"/>
    <property type="evidence" value="ECO:0007669"/>
    <property type="project" value="TreeGrafter"/>
</dbReference>
<dbReference type="InterPro" id="IPR008160">
    <property type="entry name" value="Collagen"/>
</dbReference>
<feature type="compositionally biased region" description="Pro residues" evidence="13">
    <location>
        <begin position="1303"/>
        <end position="1314"/>
    </location>
</feature>
<gene>
    <name evidence="16" type="ORF">KUDE01_005912</name>
</gene>
<feature type="domain" description="Thrombospondin-like N-terminal" evidence="15">
    <location>
        <begin position="117"/>
        <end position="306"/>
    </location>
</feature>
<feature type="compositionally biased region" description="Basic and acidic residues" evidence="13">
    <location>
        <begin position="449"/>
        <end position="464"/>
    </location>
</feature>
<evidence type="ECO:0000313" key="16">
    <source>
        <dbReference type="EMBL" id="KAK1902952.1"/>
    </source>
</evidence>
<feature type="compositionally biased region" description="Basic and acidic residues" evidence="13">
    <location>
        <begin position="823"/>
        <end position="835"/>
    </location>
</feature>
<evidence type="ECO:0000256" key="1">
    <source>
        <dbReference type="ARBA" id="ARBA00004498"/>
    </source>
</evidence>
<feature type="compositionally biased region" description="Pro residues" evidence="13">
    <location>
        <begin position="1255"/>
        <end position="1271"/>
    </location>
</feature>
<dbReference type="InterPro" id="IPR048287">
    <property type="entry name" value="TSPN-like_N"/>
</dbReference>
<name>A0AAD9CIR4_DISEL</name>
<feature type="signal peptide" evidence="14">
    <location>
        <begin position="1"/>
        <end position="20"/>
    </location>
</feature>
<evidence type="ECO:0000256" key="12">
    <source>
        <dbReference type="ARBA" id="ARBA00061275"/>
    </source>
</evidence>
<keyword evidence="3" id="KW-0272">Extracellular matrix</keyword>
<dbReference type="SUPFAM" id="SSF49899">
    <property type="entry name" value="Concanavalin A-like lectins/glucanases"/>
    <property type="match status" value="1"/>
</dbReference>
<dbReference type="Pfam" id="PF06482">
    <property type="entry name" value="Endostatin"/>
    <property type="match status" value="1"/>
</dbReference>
<feature type="region of interest" description="Disordered" evidence="13">
    <location>
        <begin position="86"/>
        <end position="109"/>
    </location>
</feature>
<keyword evidence="5" id="KW-0677">Repeat</keyword>
<sequence>MRTSFGVLFLLTLLVVYSDAWFWGWTGTTTMPPTVDHEGSGSSEGSGEPSSENIAMVRSEMIDEGQGIQKVVQTWDQTTEGLRLTTVEPTTQPESGGTSEKGTEGISSRIRKPEESGVTLLQLIGDPPPSTITQVFGPDSSPGYVFGPDANSGQLARAYLPSPFYRDFALIFNLKPTSERGGTIFSITDAAQQIMYVGLKLSAVQGGNQYVILYYTEPDSQQSYEAARFLAPSMKDTWTRFAIAVRDDKVMFYLNCDTDPQVMRLERSPDEMELEAGAGVFVGQAGGADPEKFLGVIGELRIVGDPRAAERHCEEDGDDSDMASGDGSGDEERNSRPAGETLRGTLPPLSPPPLFIPLLTGIPQRQFGSRPPPPPTFYSLSLSPAGGTQLSPTTQIQPLTTPPSSRPIQQPPLSKKDEVLTERETASDSRHSSVSVENRPGLPGSSGTKGEKGSQGDTGLKGDRGPIGPKGETTSSSGSGSRGGSRGEKGELGEKGLKGSAGFGYIGKKGEPGPAGPGPQLRLQSAVTAQWLPEPPDPEDQLDPQAHQAQRDHQGLMESQVILVRMEKPALRDPLASQEPRVILDLKETRETVEMVSPAPGVHQDFPVQESDLPLWTWKAQGSLIWNLLGDCLAYKVPLVPQGLLVPLQQAQHRVLGLSDPQERTVRLVNLACLVFQGLTAAQERLVPKEKRVMQASWVFQEQLDRRGLEETQGYRVFQDRPDWLVCPDPSDQSDSRGLPGPLDPATASDLMTWRPLVEVSATDFLVPEDLKEDRSGSSGLAGLPGKSGLPGIPGQKGSEGSLGRDGQPGLDGFPGPQGPKGDGGDKGDRGEPGRDGSGLTGPPGPPGPPDKSSTRLMAMLVMLGGRYGENGLPGQAGFPGPIGPRGDRGEPGVSGYGVKGEKGEPGLVIGPDGSLLHLDGLSGQKGDSGLPGPVGPAGPYGPSGIKGEFGMPGRPGRPGVNGYKGEKGDTSGGSGYGYPGVPGQPGQPGPPGPPGPTVPIDRFNRYDDSSRNYPATKGDKGEQGDHGLPGIPGTAPNFDIYAFKNELKGERGDVGVKGEKGEQIGGYYDQRFGGVQGQPGPPGKPGLEGPKGDSVMGPPGPQGPPGTPGIGYDGRPGVPGPPGPPGPPALPETYRPNNPVSIPGPPGPPGQPGSPALSSGVTVLRSYETMVATARRQSEGSLIYILDKADLYLRVRDGLRQVMLGDYNPFFRDLENEVAEVQPPPVIVYPDTQDQSQNNGAGHYSHGGPVIRPIEPPPQPPVKPRYPPQYDPRFPDPRQTGHTDGRFVPHQTDNRYSVTPRRPSPPIPQPAVPVEPSASGLHIIALNAPQTGNMRGIRGADFLCFQQARTVGLKGTFRAFLSSKLQDLYTIVRRADRDNFSIVNLKDQVLFNSWESMFGDNTNKMRENVPIYSFDGRDTLRDSAWPEKMVWHGSNNKGHRQTDHYCETWRTGDHAVSGLASSLQSGQLLQQSSSSCSGSYIVLCIENAFTTHSKK</sequence>
<evidence type="ECO:0000256" key="14">
    <source>
        <dbReference type="SAM" id="SignalP"/>
    </source>
</evidence>
<feature type="region of interest" description="Disordered" evidence="13">
    <location>
        <begin position="1232"/>
        <end position="1316"/>
    </location>
</feature>
<evidence type="ECO:0000256" key="4">
    <source>
        <dbReference type="ARBA" id="ARBA00022729"/>
    </source>
</evidence>
<evidence type="ECO:0000256" key="8">
    <source>
        <dbReference type="ARBA" id="ARBA00023119"/>
    </source>
</evidence>
<dbReference type="InterPro" id="IPR050149">
    <property type="entry name" value="Collagen_superfamily"/>
</dbReference>
<evidence type="ECO:0000256" key="6">
    <source>
        <dbReference type="ARBA" id="ARBA00022889"/>
    </source>
</evidence>
<evidence type="ECO:0000259" key="15">
    <source>
        <dbReference type="SMART" id="SM00210"/>
    </source>
</evidence>
<feature type="chain" id="PRO_5041914710" evidence="14">
    <location>
        <begin position="21"/>
        <end position="1496"/>
    </location>
</feature>
<evidence type="ECO:0000256" key="11">
    <source>
        <dbReference type="ARBA" id="ARBA00023278"/>
    </source>
</evidence>
<feature type="compositionally biased region" description="Basic and acidic residues" evidence="13">
    <location>
        <begin position="414"/>
        <end position="431"/>
    </location>
</feature>
<dbReference type="CDD" id="cd00247">
    <property type="entry name" value="Endostatin-like"/>
    <property type="match status" value="1"/>
</dbReference>
<dbReference type="GO" id="GO:0030020">
    <property type="term" value="F:extracellular matrix structural constituent conferring tensile strength"/>
    <property type="evidence" value="ECO:0007669"/>
    <property type="project" value="TreeGrafter"/>
</dbReference>
<feature type="compositionally biased region" description="Low complexity" evidence="13">
    <location>
        <begin position="470"/>
        <end position="479"/>
    </location>
</feature>
<dbReference type="Gene3D" id="3.10.100.10">
    <property type="entry name" value="Mannose-Binding Protein A, subunit A"/>
    <property type="match status" value="1"/>
</dbReference>
<dbReference type="Pfam" id="PF01391">
    <property type="entry name" value="Collagen"/>
    <property type="match status" value="2"/>
</dbReference>
<keyword evidence="9" id="KW-1015">Disulfide bond</keyword>
<comment type="subcellular location">
    <subcellularLocation>
        <location evidence="1">Secreted</location>
        <location evidence="1">Extracellular space</location>
        <location evidence="1">Extracellular matrix</location>
    </subcellularLocation>
</comment>
<feature type="compositionally biased region" description="Basic and acidic residues" evidence="13">
    <location>
        <begin position="1274"/>
        <end position="1288"/>
    </location>
</feature>
<dbReference type="Pfam" id="PF20010">
    <property type="entry name" value="Collagen_trimer"/>
    <property type="match status" value="1"/>
</dbReference>
<feature type="region of interest" description="Disordered" evidence="13">
    <location>
        <begin position="769"/>
        <end position="854"/>
    </location>
</feature>
<comment type="similarity">
    <text evidence="12">Belongs to the multiplexin collagen family.</text>
</comment>
<evidence type="ECO:0000256" key="5">
    <source>
        <dbReference type="ARBA" id="ARBA00022737"/>
    </source>
</evidence>
<feature type="compositionally biased region" description="Pro residues" evidence="13">
    <location>
        <begin position="1099"/>
        <end position="1108"/>
    </location>
</feature>